<dbReference type="PROSITE" id="PS51898">
    <property type="entry name" value="TYR_RECOMBINASE"/>
    <property type="match status" value="1"/>
</dbReference>
<dbReference type="InterPro" id="IPR011010">
    <property type="entry name" value="DNA_brk_join_enz"/>
</dbReference>
<dbReference type="PANTHER" id="PTHR30349">
    <property type="entry name" value="PHAGE INTEGRASE-RELATED"/>
    <property type="match status" value="1"/>
</dbReference>
<sequence length="300" mass="34835">MTIDEIFRQFKEKRKSEVRESTMAAYAQAYKSHIQPTFGHLDPDEITSGLLQNWIDGQHGSPHTVRDRYRTLMTILNWYRRSMDMPLIQFKVKTPQNVRKELETYSRAEQKRIVEYIMSHPGIMEFGILLCLSTGMRIGELCGLQWQDLDLQQGELHVCRTIERIYDAELKNTKLIIGPPKTISSRRTIPIPRKLLQILKKCNSLTKPEYYLLSGTDKPVEPRTYRNFYNELLNKAGVRRLKFHGLRHSFATLLVESKADIKTVSSILGHSGVEITMDIYVHPTTESKRSQMHKAFKGIL</sequence>
<feature type="domain" description="Tyr recombinase" evidence="6">
    <location>
        <begin position="100"/>
        <end position="293"/>
    </location>
</feature>
<dbReference type="GO" id="GO:0003677">
    <property type="term" value="F:DNA binding"/>
    <property type="evidence" value="ECO:0007669"/>
    <property type="project" value="UniProtKB-UniRule"/>
</dbReference>
<evidence type="ECO:0000256" key="2">
    <source>
        <dbReference type="ARBA" id="ARBA00022908"/>
    </source>
</evidence>
<dbReference type="Pfam" id="PF00589">
    <property type="entry name" value="Phage_integrase"/>
    <property type="match status" value="1"/>
</dbReference>
<dbReference type="Pfam" id="PF14659">
    <property type="entry name" value="Phage_int_SAM_3"/>
    <property type="match status" value="1"/>
</dbReference>
<reference evidence="8" key="1">
    <citation type="submission" date="2020-10" db="EMBL/GenBank/DDBJ databases">
        <authorList>
            <person name="Gilroy R."/>
        </authorList>
    </citation>
    <scope>NUCLEOTIDE SEQUENCE</scope>
    <source>
        <strain evidence="8">G3-8215</strain>
    </source>
</reference>
<proteinExistence type="inferred from homology"/>
<dbReference type="GO" id="GO:0006310">
    <property type="term" value="P:DNA recombination"/>
    <property type="evidence" value="ECO:0007669"/>
    <property type="project" value="UniProtKB-KW"/>
</dbReference>
<keyword evidence="3 5" id="KW-0238">DNA-binding</keyword>
<name>A0A940DPG2_9BACT</name>
<feature type="domain" description="Core-binding (CB)" evidence="7">
    <location>
        <begin position="1"/>
        <end position="80"/>
    </location>
</feature>
<comment type="similarity">
    <text evidence="1">Belongs to the 'phage' integrase family.</text>
</comment>
<dbReference type="Gene3D" id="1.10.150.130">
    <property type="match status" value="1"/>
</dbReference>
<dbReference type="GO" id="GO:0015074">
    <property type="term" value="P:DNA integration"/>
    <property type="evidence" value="ECO:0007669"/>
    <property type="project" value="UniProtKB-KW"/>
</dbReference>
<dbReference type="InterPro" id="IPR044068">
    <property type="entry name" value="CB"/>
</dbReference>
<evidence type="ECO:0000256" key="4">
    <source>
        <dbReference type="ARBA" id="ARBA00023172"/>
    </source>
</evidence>
<dbReference type="PROSITE" id="PS51900">
    <property type="entry name" value="CB"/>
    <property type="match status" value="1"/>
</dbReference>
<dbReference type="CDD" id="cd01189">
    <property type="entry name" value="INT_ICEBs1_C_like"/>
    <property type="match status" value="1"/>
</dbReference>
<evidence type="ECO:0000259" key="7">
    <source>
        <dbReference type="PROSITE" id="PS51900"/>
    </source>
</evidence>
<evidence type="ECO:0000313" key="9">
    <source>
        <dbReference type="Proteomes" id="UP000725002"/>
    </source>
</evidence>
<dbReference type="InterPro" id="IPR004107">
    <property type="entry name" value="Integrase_SAM-like_N"/>
</dbReference>
<dbReference type="Gene3D" id="1.10.443.10">
    <property type="entry name" value="Intergrase catalytic core"/>
    <property type="match status" value="1"/>
</dbReference>
<dbReference type="Proteomes" id="UP000725002">
    <property type="component" value="Unassembled WGS sequence"/>
</dbReference>
<protein>
    <submittedName>
        <fullName evidence="8">Site-specific integrase</fullName>
    </submittedName>
</protein>
<keyword evidence="4" id="KW-0233">DNA recombination</keyword>
<accession>A0A940DPG2</accession>
<evidence type="ECO:0000259" key="6">
    <source>
        <dbReference type="PROSITE" id="PS51898"/>
    </source>
</evidence>
<dbReference type="SUPFAM" id="SSF56349">
    <property type="entry name" value="DNA breaking-rejoining enzymes"/>
    <property type="match status" value="1"/>
</dbReference>
<organism evidence="8 9">
    <name type="scientific">Candidatus Cryptobacteroides avicola</name>
    <dbReference type="NCBI Taxonomy" id="2840757"/>
    <lineage>
        <taxon>Bacteria</taxon>
        <taxon>Pseudomonadati</taxon>
        <taxon>Bacteroidota</taxon>
        <taxon>Bacteroidia</taxon>
        <taxon>Bacteroidales</taxon>
        <taxon>Candidatus Cryptobacteroides</taxon>
    </lineage>
</organism>
<dbReference type="InterPro" id="IPR002104">
    <property type="entry name" value="Integrase_catalytic"/>
</dbReference>
<dbReference type="AlphaFoldDB" id="A0A940DPG2"/>
<gene>
    <name evidence="8" type="ORF">IAB75_00660</name>
</gene>
<keyword evidence="2" id="KW-0229">DNA integration</keyword>
<dbReference type="InterPro" id="IPR050090">
    <property type="entry name" value="Tyrosine_recombinase_XerCD"/>
</dbReference>
<evidence type="ECO:0000256" key="1">
    <source>
        <dbReference type="ARBA" id="ARBA00008857"/>
    </source>
</evidence>
<evidence type="ECO:0000313" key="8">
    <source>
        <dbReference type="EMBL" id="MBO8482622.1"/>
    </source>
</evidence>
<dbReference type="InterPro" id="IPR013762">
    <property type="entry name" value="Integrase-like_cat_sf"/>
</dbReference>
<evidence type="ECO:0000256" key="3">
    <source>
        <dbReference type="ARBA" id="ARBA00023125"/>
    </source>
</evidence>
<dbReference type="InterPro" id="IPR010998">
    <property type="entry name" value="Integrase_recombinase_N"/>
</dbReference>
<dbReference type="EMBL" id="JADILV010000005">
    <property type="protein sequence ID" value="MBO8482622.1"/>
    <property type="molecule type" value="Genomic_DNA"/>
</dbReference>
<dbReference type="PANTHER" id="PTHR30349:SF64">
    <property type="entry name" value="PROPHAGE INTEGRASE INTD-RELATED"/>
    <property type="match status" value="1"/>
</dbReference>
<evidence type="ECO:0000256" key="5">
    <source>
        <dbReference type="PROSITE-ProRule" id="PRU01248"/>
    </source>
</evidence>
<reference evidence="8" key="2">
    <citation type="journal article" date="2021" name="PeerJ">
        <title>Extensive microbial diversity within the chicken gut microbiome revealed by metagenomics and culture.</title>
        <authorList>
            <person name="Gilroy R."/>
            <person name="Ravi A."/>
            <person name="Getino M."/>
            <person name="Pursley I."/>
            <person name="Horton D.L."/>
            <person name="Alikhan N.F."/>
            <person name="Baker D."/>
            <person name="Gharbi K."/>
            <person name="Hall N."/>
            <person name="Watson M."/>
            <person name="Adriaenssens E.M."/>
            <person name="Foster-Nyarko E."/>
            <person name="Jarju S."/>
            <person name="Secka A."/>
            <person name="Antonio M."/>
            <person name="Oren A."/>
            <person name="Chaudhuri R.R."/>
            <person name="La Ragione R."/>
            <person name="Hildebrand F."/>
            <person name="Pallen M.J."/>
        </authorList>
    </citation>
    <scope>NUCLEOTIDE SEQUENCE</scope>
    <source>
        <strain evidence="8">G3-8215</strain>
    </source>
</reference>
<comment type="caution">
    <text evidence="8">The sequence shown here is derived from an EMBL/GenBank/DDBJ whole genome shotgun (WGS) entry which is preliminary data.</text>
</comment>